<keyword evidence="1" id="KW-0812">Transmembrane</keyword>
<evidence type="ECO:0000313" key="2">
    <source>
        <dbReference type="EMBL" id="KKL46320.1"/>
    </source>
</evidence>
<sequence>CLRPEDYKMKRSEFIKIVGVGAASAVIPIPIFGWQKYKYPRTYTIGLVSYLYEDPCSWIERGPIPREHERKIEQAAYRLLPEGFIVVKKRTAGQFDLRTNSMNVGCRLTGFQKPRWMRQSTAGKIRFAIQHTKQTKTFPLPTSKDR</sequence>
<dbReference type="AlphaFoldDB" id="A0A0F9EN34"/>
<accession>A0A0F9EN34</accession>
<keyword evidence="1" id="KW-1133">Transmembrane helix</keyword>
<proteinExistence type="predicted"/>
<name>A0A0F9EN34_9ZZZZ</name>
<protein>
    <submittedName>
        <fullName evidence="2">Uncharacterized protein</fullName>
    </submittedName>
</protein>
<keyword evidence="1" id="KW-0472">Membrane</keyword>
<feature type="non-terminal residue" evidence="2">
    <location>
        <position position="1"/>
    </location>
</feature>
<organism evidence="2">
    <name type="scientific">marine sediment metagenome</name>
    <dbReference type="NCBI Taxonomy" id="412755"/>
    <lineage>
        <taxon>unclassified sequences</taxon>
        <taxon>metagenomes</taxon>
        <taxon>ecological metagenomes</taxon>
    </lineage>
</organism>
<feature type="transmembrane region" description="Helical" evidence="1">
    <location>
        <begin position="14"/>
        <end position="34"/>
    </location>
</feature>
<comment type="caution">
    <text evidence="2">The sequence shown here is derived from an EMBL/GenBank/DDBJ whole genome shotgun (WGS) entry which is preliminary data.</text>
</comment>
<evidence type="ECO:0000256" key="1">
    <source>
        <dbReference type="SAM" id="Phobius"/>
    </source>
</evidence>
<gene>
    <name evidence="2" type="ORF">LCGC14_2346780</name>
</gene>
<dbReference type="EMBL" id="LAZR01034076">
    <property type="protein sequence ID" value="KKL46320.1"/>
    <property type="molecule type" value="Genomic_DNA"/>
</dbReference>
<reference evidence="2" key="1">
    <citation type="journal article" date="2015" name="Nature">
        <title>Complex archaea that bridge the gap between prokaryotes and eukaryotes.</title>
        <authorList>
            <person name="Spang A."/>
            <person name="Saw J.H."/>
            <person name="Jorgensen S.L."/>
            <person name="Zaremba-Niedzwiedzka K."/>
            <person name="Martijn J."/>
            <person name="Lind A.E."/>
            <person name="van Eijk R."/>
            <person name="Schleper C."/>
            <person name="Guy L."/>
            <person name="Ettema T.J."/>
        </authorList>
    </citation>
    <scope>NUCLEOTIDE SEQUENCE</scope>
</reference>